<dbReference type="Proteomes" id="UP000614601">
    <property type="component" value="Unassembled WGS sequence"/>
</dbReference>
<reference evidence="2" key="1">
    <citation type="submission" date="2020-09" db="EMBL/GenBank/DDBJ databases">
        <authorList>
            <person name="Kikuchi T."/>
        </authorList>
    </citation>
    <scope>NUCLEOTIDE SEQUENCE</scope>
    <source>
        <strain evidence="2">SH1</strain>
    </source>
</reference>
<dbReference type="EMBL" id="CAJFDH010000005">
    <property type="protein sequence ID" value="CAD5225147.1"/>
    <property type="molecule type" value="Genomic_DNA"/>
</dbReference>
<gene>
    <name evidence="2" type="ORF">BOKJ2_LOCUS11433</name>
</gene>
<dbReference type="EMBL" id="CAJFCW020000005">
    <property type="protein sequence ID" value="CAG9120479.1"/>
    <property type="molecule type" value="Genomic_DNA"/>
</dbReference>
<dbReference type="Proteomes" id="UP000783686">
    <property type="component" value="Unassembled WGS sequence"/>
</dbReference>
<feature type="coiled-coil region" evidence="1">
    <location>
        <begin position="20"/>
        <end position="47"/>
    </location>
</feature>
<evidence type="ECO:0000313" key="3">
    <source>
        <dbReference type="Proteomes" id="UP000614601"/>
    </source>
</evidence>
<keyword evidence="1" id="KW-0175">Coiled coil</keyword>
<evidence type="ECO:0000256" key="1">
    <source>
        <dbReference type="SAM" id="Coils"/>
    </source>
</evidence>
<comment type="caution">
    <text evidence="2">The sequence shown here is derived from an EMBL/GenBank/DDBJ whole genome shotgun (WGS) entry which is preliminary data.</text>
</comment>
<accession>A0A811LC87</accession>
<evidence type="ECO:0000313" key="2">
    <source>
        <dbReference type="EMBL" id="CAD5225147.1"/>
    </source>
</evidence>
<organism evidence="2 3">
    <name type="scientific">Bursaphelenchus okinawaensis</name>
    <dbReference type="NCBI Taxonomy" id="465554"/>
    <lineage>
        <taxon>Eukaryota</taxon>
        <taxon>Metazoa</taxon>
        <taxon>Ecdysozoa</taxon>
        <taxon>Nematoda</taxon>
        <taxon>Chromadorea</taxon>
        <taxon>Rhabditida</taxon>
        <taxon>Tylenchina</taxon>
        <taxon>Tylenchomorpha</taxon>
        <taxon>Aphelenchoidea</taxon>
        <taxon>Aphelenchoididae</taxon>
        <taxon>Bursaphelenchus</taxon>
    </lineage>
</organism>
<dbReference type="AlphaFoldDB" id="A0A811LC87"/>
<keyword evidence="3" id="KW-1185">Reference proteome</keyword>
<sequence length="127" mass="14647">MAESSVASIPLSSAVQNNVVKQERELLAIALKRLNALRKEVQDKNGDDRSKSVPKNAWEFTPYLDIYFDYQDKSQLHFVKTSKIRAYFLFKPSSSTWVYLERNASGQDICYIVNRDKQGIPMIQKLN</sequence>
<proteinExistence type="predicted"/>
<name>A0A811LC87_9BILA</name>
<protein>
    <submittedName>
        <fullName evidence="2">Uncharacterized protein</fullName>
    </submittedName>
</protein>